<dbReference type="InterPro" id="IPR016192">
    <property type="entry name" value="APOBEC/CMP_deaminase_Zn-bd"/>
</dbReference>
<evidence type="ECO:0000256" key="6">
    <source>
        <dbReference type="ARBA" id="ARBA00022801"/>
    </source>
</evidence>
<dbReference type="NCBIfam" id="TIGR00326">
    <property type="entry name" value="eubact_ribD"/>
    <property type="match status" value="1"/>
</dbReference>
<evidence type="ECO:0000256" key="9">
    <source>
        <dbReference type="ARBA" id="ARBA00023002"/>
    </source>
</evidence>
<reference evidence="12" key="1">
    <citation type="submission" date="2018-06" db="EMBL/GenBank/DDBJ databases">
        <authorList>
            <person name="Zhirakovskaya E."/>
        </authorList>
    </citation>
    <scope>NUCLEOTIDE SEQUENCE</scope>
</reference>
<dbReference type="EC" id="3.5.4.26" evidence="12"/>
<keyword evidence="7" id="KW-0862">Zinc</keyword>
<dbReference type="GO" id="GO:0050661">
    <property type="term" value="F:NADP binding"/>
    <property type="evidence" value="ECO:0007669"/>
    <property type="project" value="InterPro"/>
</dbReference>
<keyword evidence="9 12" id="KW-0560">Oxidoreductase</keyword>
<proteinExistence type="predicted"/>
<feature type="domain" description="CMP/dCMP-type deaminase" evidence="11">
    <location>
        <begin position="8"/>
        <end position="130"/>
    </location>
</feature>
<evidence type="ECO:0000256" key="10">
    <source>
        <dbReference type="ARBA" id="ARBA00023268"/>
    </source>
</evidence>
<dbReference type="PANTHER" id="PTHR38011">
    <property type="entry name" value="DIHYDROFOLATE REDUCTASE FAMILY PROTEIN (AFU_ORTHOLOGUE AFUA_8G06820)"/>
    <property type="match status" value="1"/>
</dbReference>
<dbReference type="GO" id="GO:0008270">
    <property type="term" value="F:zinc ion binding"/>
    <property type="evidence" value="ECO:0007669"/>
    <property type="project" value="InterPro"/>
</dbReference>
<dbReference type="EC" id="1.1.1.193" evidence="12"/>
<evidence type="ECO:0000256" key="5">
    <source>
        <dbReference type="ARBA" id="ARBA00022723"/>
    </source>
</evidence>
<dbReference type="InterPro" id="IPR024072">
    <property type="entry name" value="DHFR-like_dom_sf"/>
</dbReference>
<dbReference type="CDD" id="cd01284">
    <property type="entry name" value="Riboflavin_deaminase-reductase"/>
    <property type="match status" value="1"/>
</dbReference>
<organism evidence="12">
    <name type="scientific">hydrothermal vent metagenome</name>
    <dbReference type="NCBI Taxonomy" id="652676"/>
    <lineage>
        <taxon>unclassified sequences</taxon>
        <taxon>metagenomes</taxon>
        <taxon>ecological metagenomes</taxon>
    </lineage>
</organism>
<accession>A0A3B0XDB1</accession>
<dbReference type="InterPro" id="IPR050765">
    <property type="entry name" value="Riboflavin_Biosynth_HTPR"/>
</dbReference>
<dbReference type="PANTHER" id="PTHR38011:SF7">
    <property type="entry name" value="2,5-DIAMINO-6-RIBOSYLAMINO-4(3H)-PYRIMIDINONE 5'-PHOSPHATE REDUCTASE"/>
    <property type="match status" value="1"/>
</dbReference>
<dbReference type="InterPro" id="IPR016193">
    <property type="entry name" value="Cytidine_deaminase-like"/>
</dbReference>
<keyword evidence="10" id="KW-0511">Multifunctional enzyme</keyword>
<dbReference type="NCBIfam" id="TIGR00227">
    <property type="entry name" value="ribD_Cterm"/>
    <property type="match status" value="1"/>
</dbReference>
<name>A0A3B0XDB1_9ZZZZ</name>
<dbReference type="InterPro" id="IPR004794">
    <property type="entry name" value="Eubact_RibD"/>
</dbReference>
<evidence type="ECO:0000256" key="7">
    <source>
        <dbReference type="ARBA" id="ARBA00022833"/>
    </source>
</evidence>
<dbReference type="PROSITE" id="PS51747">
    <property type="entry name" value="CYT_DCMP_DEAMINASES_2"/>
    <property type="match status" value="1"/>
</dbReference>
<evidence type="ECO:0000313" key="12">
    <source>
        <dbReference type="EMBL" id="VAW62273.1"/>
    </source>
</evidence>
<evidence type="ECO:0000256" key="1">
    <source>
        <dbReference type="ARBA" id="ARBA00001947"/>
    </source>
</evidence>
<dbReference type="Gene3D" id="3.40.430.10">
    <property type="entry name" value="Dihydrofolate Reductase, subunit A"/>
    <property type="match status" value="1"/>
</dbReference>
<keyword evidence="4" id="KW-0686">Riboflavin biosynthesis</keyword>
<keyword evidence="8" id="KW-0521">NADP</keyword>
<dbReference type="InterPro" id="IPR002125">
    <property type="entry name" value="CMP_dCMP_dom"/>
</dbReference>
<evidence type="ECO:0000256" key="4">
    <source>
        <dbReference type="ARBA" id="ARBA00022619"/>
    </source>
</evidence>
<dbReference type="GO" id="GO:0008835">
    <property type="term" value="F:diaminohydroxyphosphoribosylaminopyrimidine deaminase activity"/>
    <property type="evidence" value="ECO:0007669"/>
    <property type="project" value="UniProtKB-EC"/>
</dbReference>
<dbReference type="SUPFAM" id="SSF53927">
    <property type="entry name" value="Cytidine deaminase-like"/>
    <property type="match status" value="1"/>
</dbReference>
<dbReference type="PIRSF" id="PIRSF006769">
    <property type="entry name" value="RibD"/>
    <property type="match status" value="1"/>
</dbReference>
<dbReference type="GO" id="GO:0009231">
    <property type="term" value="P:riboflavin biosynthetic process"/>
    <property type="evidence" value="ECO:0007669"/>
    <property type="project" value="UniProtKB-UniPathway"/>
</dbReference>
<dbReference type="FunFam" id="3.40.140.10:FF:000025">
    <property type="entry name" value="Riboflavin biosynthesis protein RibD"/>
    <property type="match status" value="1"/>
</dbReference>
<dbReference type="InterPro" id="IPR002734">
    <property type="entry name" value="RibDG_C"/>
</dbReference>
<dbReference type="Pfam" id="PF00383">
    <property type="entry name" value="dCMP_cyt_deam_1"/>
    <property type="match status" value="1"/>
</dbReference>
<sequence>MITIVDNMTDNAFMARAIQLAQKGLYTTQPNPRVGCVIVADKQIVGEGYHLQAGGPHAEVFALRQAGSKARGATAYVSLEPCSHQGKTPPCADALISSGVGRVVCAMQDPNPLVSGNGLKKLQQAGIQTESGLLQADAEALNPGFIKRMKRGLPYVRVKLAMSLDGRTSMASGESKWITGEAARADVQKMRARSSVILTGSGTVIADNPTMNVRLSGHDLGLNIDPHQPLRAIIDSELKVPADSYIFQTIDQQSGKKWAQTLLFSNREVASTGFNKEQVIRTGERIEQVNLTAVMQWLADQQANEIHVEAGSVLCGALLQQQLVDEIIIYMAPHIMGDSARGLFHLPGLENMAERISLQIKDIRAIGNDWRITAVPAH</sequence>
<protein>
    <submittedName>
        <fullName evidence="12">Diaminohydroxyphosphoribosylaminopyrimidine deaminase / 5-amino-6-(5-phosphoribosylamino)uracil reductase</fullName>
        <ecNumber evidence="12">1.1.1.193</ecNumber>
        <ecNumber evidence="12">3.5.4.26</ecNumber>
    </submittedName>
</protein>
<dbReference type="SUPFAM" id="SSF53597">
    <property type="entry name" value="Dihydrofolate reductase-like"/>
    <property type="match status" value="1"/>
</dbReference>
<dbReference type="Pfam" id="PF01872">
    <property type="entry name" value="RibD_C"/>
    <property type="match status" value="1"/>
</dbReference>
<dbReference type="PROSITE" id="PS00903">
    <property type="entry name" value="CYT_DCMP_DEAMINASES_1"/>
    <property type="match status" value="1"/>
</dbReference>
<dbReference type="EMBL" id="UOFI01000020">
    <property type="protein sequence ID" value="VAW62273.1"/>
    <property type="molecule type" value="Genomic_DNA"/>
</dbReference>
<evidence type="ECO:0000256" key="2">
    <source>
        <dbReference type="ARBA" id="ARBA00004882"/>
    </source>
</evidence>
<comment type="pathway">
    <text evidence="3">Cofactor biosynthesis; riboflavin biosynthesis; 5-amino-6-(D-ribitylamino)uracil from GTP: step 3/4.</text>
</comment>
<dbReference type="AlphaFoldDB" id="A0A3B0XDB1"/>
<keyword evidence="6 12" id="KW-0378">Hydrolase</keyword>
<dbReference type="Gene3D" id="3.40.140.10">
    <property type="entry name" value="Cytidine Deaminase, domain 2"/>
    <property type="match status" value="1"/>
</dbReference>
<dbReference type="GO" id="GO:0008703">
    <property type="term" value="F:5-amino-6-(5-phosphoribosylamino)uracil reductase activity"/>
    <property type="evidence" value="ECO:0007669"/>
    <property type="project" value="UniProtKB-EC"/>
</dbReference>
<comment type="cofactor">
    <cofactor evidence="1">
        <name>Zn(2+)</name>
        <dbReference type="ChEBI" id="CHEBI:29105"/>
    </cofactor>
</comment>
<dbReference type="UniPathway" id="UPA00275">
    <property type="reaction ID" value="UER00401"/>
</dbReference>
<evidence type="ECO:0000256" key="8">
    <source>
        <dbReference type="ARBA" id="ARBA00022857"/>
    </source>
</evidence>
<evidence type="ECO:0000256" key="3">
    <source>
        <dbReference type="ARBA" id="ARBA00004910"/>
    </source>
</evidence>
<keyword evidence="5" id="KW-0479">Metal-binding</keyword>
<evidence type="ECO:0000259" key="11">
    <source>
        <dbReference type="PROSITE" id="PS51747"/>
    </source>
</evidence>
<dbReference type="InterPro" id="IPR011549">
    <property type="entry name" value="RibD_C"/>
</dbReference>
<gene>
    <name evidence="12" type="ORF">MNBD_GAMMA09-327</name>
</gene>
<comment type="pathway">
    <text evidence="2">Cofactor biosynthesis; riboflavin biosynthesis; 5-amino-6-(D-ribitylamino)uracil from GTP: step 2/4.</text>
</comment>